<evidence type="ECO:0000313" key="4">
    <source>
        <dbReference type="Proteomes" id="UP001501237"/>
    </source>
</evidence>
<sequence>MTPRIRIAAVAVVAAASIAPTAAAHAAPEDGYVRLAHLSPDTPAVDVYLYDAGKKKPRLVLKHVGYGALSPYQKLGTGSYTVAMRPADAAASSDPVLSTSVKVEAGGAYTVAGMGPYKGIKLQVLDDAADLGSGRAGVRVLAASLKNPTLDVKAPGLRLKGLTFAGITDYQQAKAGKSVLKVTGAHGSASKELPLSAGSLYTVVVLDRPSGLDLLPILDTTGGKVVPNGAIDTGMGGLAERPSRTPSPLWLLLPAAALAAFVVRGRRTTG</sequence>
<dbReference type="Proteomes" id="UP001501237">
    <property type="component" value="Unassembled WGS sequence"/>
</dbReference>
<evidence type="ECO:0000313" key="3">
    <source>
        <dbReference type="EMBL" id="GAA3212455.1"/>
    </source>
</evidence>
<dbReference type="InterPro" id="IPR025510">
    <property type="entry name" value="DUF4397"/>
</dbReference>
<dbReference type="Pfam" id="PF14344">
    <property type="entry name" value="DUF4397"/>
    <property type="match status" value="1"/>
</dbReference>
<feature type="chain" id="PRO_5045431522" evidence="1">
    <location>
        <begin position="27"/>
        <end position="270"/>
    </location>
</feature>
<comment type="caution">
    <text evidence="3">The sequence shown here is derived from an EMBL/GenBank/DDBJ whole genome shotgun (WGS) entry which is preliminary data.</text>
</comment>
<evidence type="ECO:0000259" key="2">
    <source>
        <dbReference type="Pfam" id="PF14344"/>
    </source>
</evidence>
<dbReference type="EMBL" id="BAAAUV010000007">
    <property type="protein sequence ID" value="GAA3212455.1"/>
    <property type="molecule type" value="Genomic_DNA"/>
</dbReference>
<keyword evidence="4" id="KW-1185">Reference proteome</keyword>
<keyword evidence="1" id="KW-0732">Signal</keyword>
<feature type="signal peptide" evidence="1">
    <location>
        <begin position="1"/>
        <end position="26"/>
    </location>
</feature>
<gene>
    <name evidence="3" type="ORF">GCM10010468_31810</name>
</gene>
<accession>A0ABP6Q8Y0</accession>
<evidence type="ECO:0000256" key="1">
    <source>
        <dbReference type="SAM" id="SignalP"/>
    </source>
</evidence>
<feature type="domain" description="DUF4397" evidence="2">
    <location>
        <begin position="32"/>
        <end position="152"/>
    </location>
</feature>
<name>A0ABP6Q8Y0_9ACTN</name>
<reference evidence="4" key="1">
    <citation type="journal article" date="2019" name="Int. J. Syst. Evol. Microbiol.">
        <title>The Global Catalogue of Microorganisms (GCM) 10K type strain sequencing project: providing services to taxonomists for standard genome sequencing and annotation.</title>
        <authorList>
            <consortium name="The Broad Institute Genomics Platform"/>
            <consortium name="The Broad Institute Genome Sequencing Center for Infectious Disease"/>
            <person name="Wu L."/>
            <person name="Ma J."/>
        </authorList>
    </citation>
    <scope>NUCLEOTIDE SEQUENCE [LARGE SCALE GENOMIC DNA]</scope>
    <source>
        <strain evidence="4">JCM 9377</strain>
    </source>
</reference>
<proteinExistence type="predicted"/>
<organism evidence="3 4">
    <name type="scientific">Actinocorallia longicatena</name>
    <dbReference type="NCBI Taxonomy" id="111803"/>
    <lineage>
        <taxon>Bacteria</taxon>
        <taxon>Bacillati</taxon>
        <taxon>Actinomycetota</taxon>
        <taxon>Actinomycetes</taxon>
        <taxon>Streptosporangiales</taxon>
        <taxon>Thermomonosporaceae</taxon>
        <taxon>Actinocorallia</taxon>
    </lineage>
</organism>
<protein>
    <submittedName>
        <fullName evidence="3">DUF4397 domain-containing protein</fullName>
    </submittedName>
</protein>
<dbReference type="RefSeq" id="WP_344828738.1">
    <property type="nucleotide sequence ID" value="NZ_BAAAUV010000007.1"/>
</dbReference>